<feature type="transmembrane region" description="Helical" evidence="1">
    <location>
        <begin position="53"/>
        <end position="72"/>
    </location>
</feature>
<proteinExistence type="predicted"/>
<gene>
    <name evidence="2" type="ORF">LCGC14_2974370</name>
</gene>
<keyword evidence="1" id="KW-1133">Transmembrane helix</keyword>
<comment type="caution">
    <text evidence="2">The sequence shown here is derived from an EMBL/GenBank/DDBJ whole genome shotgun (WGS) entry which is preliminary data.</text>
</comment>
<evidence type="ECO:0000313" key="2">
    <source>
        <dbReference type="EMBL" id="KKK65416.1"/>
    </source>
</evidence>
<keyword evidence="1" id="KW-0472">Membrane</keyword>
<feature type="transmembrane region" description="Helical" evidence="1">
    <location>
        <begin position="79"/>
        <end position="101"/>
    </location>
</feature>
<dbReference type="EMBL" id="LAZR01060565">
    <property type="protein sequence ID" value="KKK65416.1"/>
    <property type="molecule type" value="Genomic_DNA"/>
</dbReference>
<protein>
    <submittedName>
        <fullName evidence="2">Uncharacterized protein</fullName>
    </submittedName>
</protein>
<sequence>YMTILAFRKDMLKFKLLALLSLGPASLIAAISLNSFKLARISGVIEGVQGRYLFSFIGVIGLVLFLGIRQLLPFKNGHVALVVFISGLVVLDISAIFYHILPYFYF</sequence>
<reference evidence="2" key="1">
    <citation type="journal article" date="2015" name="Nature">
        <title>Complex archaea that bridge the gap between prokaryotes and eukaryotes.</title>
        <authorList>
            <person name="Spang A."/>
            <person name="Saw J.H."/>
            <person name="Jorgensen S.L."/>
            <person name="Zaremba-Niedzwiedzka K."/>
            <person name="Martijn J."/>
            <person name="Lind A.E."/>
            <person name="van Eijk R."/>
            <person name="Schleper C."/>
            <person name="Guy L."/>
            <person name="Ettema T.J."/>
        </authorList>
    </citation>
    <scope>NUCLEOTIDE SEQUENCE</scope>
</reference>
<dbReference type="AlphaFoldDB" id="A0A0F8ZZR1"/>
<organism evidence="2">
    <name type="scientific">marine sediment metagenome</name>
    <dbReference type="NCBI Taxonomy" id="412755"/>
    <lineage>
        <taxon>unclassified sequences</taxon>
        <taxon>metagenomes</taxon>
        <taxon>ecological metagenomes</taxon>
    </lineage>
</organism>
<accession>A0A0F8ZZR1</accession>
<keyword evidence="1" id="KW-0812">Transmembrane</keyword>
<evidence type="ECO:0000256" key="1">
    <source>
        <dbReference type="SAM" id="Phobius"/>
    </source>
</evidence>
<feature type="non-terminal residue" evidence="2">
    <location>
        <position position="1"/>
    </location>
</feature>
<name>A0A0F8ZZR1_9ZZZZ</name>